<evidence type="ECO:0000259" key="1">
    <source>
        <dbReference type="Pfam" id="PF07905"/>
    </source>
</evidence>
<name>A0A150LQF7_9BACL</name>
<dbReference type="InterPro" id="IPR025736">
    <property type="entry name" value="PucR_C-HTH_dom"/>
</dbReference>
<dbReference type="eggNOG" id="COG2508">
    <property type="taxonomic scope" value="Bacteria"/>
</dbReference>
<dbReference type="Pfam" id="PF13556">
    <property type="entry name" value="HTH_30"/>
    <property type="match status" value="1"/>
</dbReference>
<dbReference type="PANTHER" id="PTHR33744">
    <property type="entry name" value="CARBOHYDRATE DIACID REGULATOR"/>
    <property type="match status" value="1"/>
</dbReference>
<gene>
    <name evidence="3" type="ORF">B4119_1421</name>
</gene>
<dbReference type="EMBL" id="LQYS01000045">
    <property type="protein sequence ID" value="KYD14256.1"/>
    <property type="molecule type" value="Genomic_DNA"/>
</dbReference>
<evidence type="ECO:0000259" key="2">
    <source>
        <dbReference type="Pfam" id="PF13556"/>
    </source>
</evidence>
<sequence length="540" mass="63251">MCMKTSKLTVSDILKRKHFEHIQIIAGHQGLHRTVKWVHVVEVTKISNLLKGKELILSTGVGWKENKSLFMSFVRQLIECDASGLCIEIGTYASSIPQEVIDLANEHHFPIILFLKEVPFVEITQDIHTYLINQHYQIISSLESYSQELNKKLLSIDHYDEILKFLHHYLGHQVIFRINGKEVELVPKYVKRSDAEQQLLDSASALHPQQKTASQSIQILGNEYAELSIVSIDKEISEFDLLILDRTATALAQHLLRDLYVEEKKRAQEHEWLKGWLEGEHTSEAIFDYLTDHEAELRPKGGLVIICRFKSSKQYLNLDITYFKLLCRTIFEQQGFSAFPVDFRNSVVFIMVNKRDIKTWKSRMKMGIKYLLESDFVNKKRIPKFLIAVGKFVENLSHMDKSYRTALETIKIQNQLGEKANSYFYEDLHIYRIISLIHKYSDLHEVVMEYLEPVIQYDQKYNGKLMETLKVYLECNGSKKETAKRLFVVRQTLYHRIQKLEKLLGDDFMNPEKRLAIEFMIKAYEYLMPNNEAQYVQNDK</sequence>
<dbReference type="InterPro" id="IPR012914">
    <property type="entry name" value="PucR_dom"/>
</dbReference>
<feature type="domain" description="Purine catabolism PurC-like" evidence="1">
    <location>
        <begin position="12"/>
        <end position="131"/>
    </location>
</feature>
<dbReference type="STRING" id="81408.B4119_1421"/>
<dbReference type="Gene3D" id="1.10.10.2840">
    <property type="entry name" value="PucR C-terminal helix-turn-helix domain"/>
    <property type="match status" value="1"/>
</dbReference>
<feature type="domain" description="PucR C-terminal helix-turn-helix" evidence="2">
    <location>
        <begin position="465"/>
        <end position="523"/>
    </location>
</feature>
<reference evidence="3 4" key="1">
    <citation type="submission" date="2016-01" db="EMBL/GenBank/DDBJ databases">
        <title>Draft Genome Sequences of Seven Thermophilic Sporeformers Isolated from Foods.</title>
        <authorList>
            <person name="Berendsen E.M."/>
            <person name="Wells-Bennik M.H."/>
            <person name="Krawcyk A.O."/>
            <person name="De Jong A."/>
            <person name="Holsappel S."/>
            <person name="Eijlander R.T."/>
            <person name="Kuipers O.P."/>
        </authorList>
    </citation>
    <scope>NUCLEOTIDE SEQUENCE [LARGE SCALE GENOMIC DNA]</scope>
    <source>
        <strain evidence="3 4">B4119</strain>
    </source>
</reference>
<dbReference type="PANTHER" id="PTHR33744:SF1">
    <property type="entry name" value="DNA-BINDING TRANSCRIPTIONAL ACTIVATOR ADER"/>
    <property type="match status" value="1"/>
</dbReference>
<proteinExistence type="predicted"/>
<dbReference type="InterPro" id="IPR051448">
    <property type="entry name" value="CdaR-like_regulators"/>
</dbReference>
<comment type="caution">
    <text evidence="3">The sequence shown here is derived from an EMBL/GenBank/DDBJ whole genome shotgun (WGS) entry which is preliminary data.</text>
</comment>
<evidence type="ECO:0000313" key="4">
    <source>
        <dbReference type="Proteomes" id="UP000075455"/>
    </source>
</evidence>
<protein>
    <recommendedName>
        <fullName evidence="5">PucR family transcriptional regulator</fullName>
    </recommendedName>
</protein>
<evidence type="ECO:0008006" key="5">
    <source>
        <dbReference type="Google" id="ProtNLM"/>
    </source>
</evidence>
<dbReference type="Pfam" id="PF07905">
    <property type="entry name" value="PucR"/>
    <property type="match status" value="1"/>
</dbReference>
<organism evidence="3 4">
    <name type="scientific">Saccharococcus caldoxylosilyticus</name>
    <dbReference type="NCBI Taxonomy" id="81408"/>
    <lineage>
        <taxon>Bacteria</taxon>
        <taxon>Bacillati</taxon>
        <taxon>Bacillota</taxon>
        <taxon>Bacilli</taxon>
        <taxon>Bacillales</taxon>
        <taxon>Anoxybacillaceae</taxon>
        <taxon>Saccharococcus</taxon>
    </lineage>
</organism>
<evidence type="ECO:0000313" key="3">
    <source>
        <dbReference type="EMBL" id="KYD14256.1"/>
    </source>
</evidence>
<dbReference type="Proteomes" id="UP000075455">
    <property type="component" value="Unassembled WGS sequence"/>
</dbReference>
<accession>A0A150LQF7</accession>
<dbReference type="AlphaFoldDB" id="A0A150LQF7"/>
<dbReference type="InterPro" id="IPR042070">
    <property type="entry name" value="PucR_C-HTH_sf"/>
</dbReference>
<dbReference type="PATRIC" id="fig|81408.3.peg.3663"/>